<feature type="domain" description="3'-5' exonuclease" evidence="1">
    <location>
        <begin position="138"/>
        <end position="187"/>
    </location>
</feature>
<dbReference type="EMBL" id="PDUG01000006">
    <property type="protein sequence ID" value="PIC21662.1"/>
    <property type="molecule type" value="Genomic_DNA"/>
</dbReference>
<evidence type="ECO:0000313" key="2">
    <source>
        <dbReference type="EMBL" id="PIC21662.1"/>
    </source>
</evidence>
<organism evidence="2 3">
    <name type="scientific">Caenorhabditis nigoni</name>
    <dbReference type="NCBI Taxonomy" id="1611254"/>
    <lineage>
        <taxon>Eukaryota</taxon>
        <taxon>Metazoa</taxon>
        <taxon>Ecdysozoa</taxon>
        <taxon>Nematoda</taxon>
        <taxon>Chromadorea</taxon>
        <taxon>Rhabditida</taxon>
        <taxon>Rhabditina</taxon>
        <taxon>Rhabditomorpha</taxon>
        <taxon>Rhabditoidea</taxon>
        <taxon>Rhabditidae</taxon>
        <taxon>Peloderinae</taxon>
        <taxon>Caenorhabditis</taxon>
    </lineage>
</organism>
<keyword evidence="3" id="KW-1185">Reference proteome</keyword>
<dbReference type="InterPro" id="IPR002562">
    <property type="entry name" value="3'-5'_exonuclease_dom"/>
</dbReference>
<dbReference type="Pfam" id="PF01612">
    <property type="entry name" value="DNA_pol_A_exo1"/>
    <property type="match status" value="1"/>
</dbReference>
<gene>
    <name evidence="2" type="primary">Cnig_chr_X.g26422</name>
    <name evidence="2" type="ORF">B9Z55_026422</name>
</gene>
<sequence>MIDEMEPMESKELLMEYRPKIRDTIEGAVIVLDQMKEIGRGRRVFMDVENTYGFQGSINRNGRWEARPALIIILDPDTRQALLWRVHDMPEKMDQVEEKLRDLSKYRKITTWGKETSLKNDELRDNIENVQWERNKNEVSLKDAAKHVGLNLLKLETMSNWSCETLRRDQKRYAGLDCLAVMKIVEKYPPSRQQNRK</sequence>
<dbReference type="AlphaFoldDB" id="A0A2G5T363"/>
<protein>
    <recommendedName>
        <fullName evidence="1">3'-5' exonuclease domain-containing protein</fullName>
    </recommendedName>
</protein>
<comment type="caution">
    <text evidence="2">The sequence shown here is derived from an EMBL/GenBank/DDBJ whole genome shotgun (WGS) entry which is preliminary data.</text>
</comment>
<evidence type="ECO:0000259" key="1">
    <source>
        <dbReference type="Pfam" id="PF01612"/>
    </source>
</evidence>
<dbReference type="STRING" id="1611254.A0A2G5T363"/>
<reference evidence="3" key="1">
    <citation type="submission" date="2017-10" db="EMBL/GenBank/DDBJ databases">
        <title>Rapid genome shrinkage in a self-fertile nematode reveals novel sperm competition proteins.</title>
        <authorList>
            <person name="Yin D."/>
            <person name="Schwarz E.M."/>
            <person name="Thomas C.G."/>
            <person name="Felde R.L."/>
            <person name="Korf I.F."/>
            <person name="Cutter A.D."/>
            <person name="Schartner C.M."/>
            <person name="Ralston E.J."/>
            <person name="Meyer B.J."/>
            <person name="Haag E.S."/>
        </authorList>
    </citation>
    <scope>NUCLEOTIDE SEQUENCE [LARGE SCALE GENOMIC DNA]</scope>
    <source>
        <strain evidence="3">JU1422</strain>
    </source>
</reference>
<name>A0A2G5T363_9PELO</name>
<proteinExistence type="predicted"/>
<dbReference type="InterPro" id="IPR012337">
    <property type="entry name" value="RNaseH-like_sf"/>
</dbReference>
<dbReference type="Gene3D" id="3.30.420.10">
    <property type="entry name" value="Ribonuclease H-like superfamily/Ribonuclease H"/>
    <property type="match status" value="1"/>
</dbReference>
<dbReference type="SUPFAM" id="SSF53098">
    <property type="entry name" value="Ribonuclease H-like"/>
    <property type="match status" value="1"/>
</dbReference>
<dbReference type="GO" id="GO:0006139">
    <property type="term" value="P:nucleobase-containing compound metabolic process"/>
    <property type="evidence" value="ECO:0007669"/>
    <property type="project" value="InterPro"/>
</dbReference>
<dbReference type="GO" id="GO:0003676">
    <property type="term" value="F:nucleic acid binding"/>
    <property type="evidence" value="ECO:0007669"/>
    <property type="project" value="InterPro"/>
</dbReference>
<dbReference type="Proteomes" id="UP000230233">
    <property type="component" value="Chromosome X"/>
</dbReference>
<accession>A0A2G5T363</accession>
<evidence type="ECO:0000313" key="3">
    <source>
        <dbReference type="Proteomes" id="UP000230233"/>
    </source>
</evidence>
<dbReference type="GO" id="GO:0008408">
    <property type="term" value="F:3'-5' exonuclease activity"/>
    <property type="evidence" value="ECO:0007669"/>
    <property type="project" value="InterPro"/>
</dbReference>
<dbReference type="InterPro" id="IPR036397">
    <property type="entry name" value="RNaseH_sf"/>
</dbReference>